<comment type="caution">
    <text evidence="2">The sequence shown here is derived from an EMBL/GenBank/DDBJ whole genome shotgun (WGS) entry which is preliminary data.</text>
</comment>
<dbReference type="InterPro" id="IPR036397">
    <property type="entry name" value="RNaseH_sf"/>
</dbReference>
<dbReference type="AlphaFoldDB" id="A0AAW2VDG4"/>
<gene>
    <name evidence="2" type="ORF">Slati_2905900</name>
</gene>
<dbReference type="InterPro" id="IPR012337">
    <property type="entry name" value="RNaseH-like_sf"/>
</dbReference>
<feature type="domain" description="RNase H type-1" evidence="1">
    <location>
        <begin position="410"/>
        <end position="532"/>
    </location>
</feature>
<dbReference type="Pfam" id="PF13456">
    <property type="entry name" value="RVT_3"/>
    <property type="match status" value="1"/>
</dbReference>
<name>A0AAW2VDG4_9LAMI</name>
<protein>
    <recommendedName>
        <fullName evidence="1">RNase H type-1 domain-containing protein</fullName>
    </recommendedName>
</protein>
<dbReference type="SUPFAM" id="SSF53098">
    <property type="entry name" value="Ribonuclease H-like"/>
    <property type="match status" value="1"/>
</dbReference>
<dbReference type="GO" id="GO:0003676">
    <property type="term" value="F:nucleic acid binding"/>
    <property type="evidence" value="ECO:0007669"/>
    <property type="project" value="InterPro"/>
</dbReference>
<proteinExistence type="predicted"/>
<reference evidence="2" key="2">
    <citation type="journal article" date="2024" name="Plant">
        <title>Genomic evolution and insights into agronomic trait innovations of Sesamum species.</title>
        <authorList>
            <person name="Miao H."/>
            <person name="Wang L."/>
            <person name="Qu L."/>
            <person name="Liu H."/>
            <person name="Sun Y."/>
            <person name="Le M."/>
            <person name="Wang Q."/>
            <person name="Wei S."/>
            <person name="Zheng Y."/>
            <person name="Lin W."/>
            <person name="Duan Y."/>
            <person name="Cao H."/>
            <person name="Xiong S."/>
            <person name="Wang X."/>
            <person name="Wei L."/>
            <person name="Li C."/>
            <person name="Ma Q."/>
            <person name="Ju M."/>
            <person name="Zhao R."/>
            <person name="Li G."/>
            <person name="Mu C."/>
            <person name="Tian Q."/>
            <person name="Mei H."/>
            <person name="Zhang T."/>
            <person name="Gao T."/>
            <person name="Zhang H."/>
        </authorList>
    </citation>
    <scope>NUCLEOTIDE SEQUENCE</scope>
    <source>
        <strain evidence="2">KEN1</strain>
    </source>
</reference>
<dbReference type="GO" id="GO:0004523">
    <property type="term" value="F:RNA-DNA hybrid ribonuclease activity"/>
    <property type="evidence" value="ECO:0007669"/>
    <property type="project" value="InterPro"/>
</dbReference>
<evidence type="ECO:0000259" key="1">
    <source>
        <dbReference type="Pfam" id="PF13456"/>
    </source>
</evidence>
<dbReference type="Gene3D" id="3.30.420.10">
    <property type="entry name" value="Ribonuclease H-like superfamily/Ribonuclease H"/>
    <property type="match status" value="1"/>
</dbReference>
<dbReference type="PANTHER" id="PTHR33116:SF86">
    <property type="entry name" value="REVERSE TRANSCRIPTASE DOMAIN-CONTAINING PROTEIN"/>
    <property type="match status" value="1"/>
</dbReference>
<dbReference type="EMBL" id="JACGWN010000010">
    <property type="protein sequence ID" value="KAL0427311.1"/>
    <property type="molecule type" value="Genomic_DNA"/>
</dbReference>
<dbReference type="PANTHER" id="PTHR33116">
    <property type="entry name" value="REVERSE TRANSCRIPTASE ZINC-BINDING DOMAIN-CONTAINING PROTEIN-RELATED-RELATED"/>
    <property type="match status" value="1"/>
</dbReference>
<organism evidence="2">
    <name type="scientific">Sesamum latifolium</name>
    <dbReference type="NCBI Taxonomy" id="2727402"/>
    <lineage>
        <taxon>Eukaryota</taxon>
        <taxon>Viridiplantae</taxon>
        <taxon>Streptophyta</taxon>
        <taxon>Embryophyta</taxon>
        <taxon>Tracheophyta</taxon>
        <taxon>Spermatophyta</taxon>
        <taxon>Magnoliopsida</taxon>
        <taxon>eudicotyledons</taxon>
        <taxon>Gunneridae</taxon>
        <taxon>Pentapetalae</taxon>
        <taxon>asterids</taxon>
        <taxon>lamiids</taxon>
        <taxon>Lamiales</taxon>
        <taxon>Pedaliaceae</taxon>
        <taxon>Sesamum</taxon>
    </lineage>
</organism>
<dbReference type="InterPro" id="IPR002156">
    <property type="entry name" value="RNaseH_domain"/>
</dbReference>
<reference evidence="2" key="1">
    <citation type="submission" date="2020-06" db="EMBL/GenBank/DDBJ databases">
        <authorList>
            <person name="Li T."/>
            <person name="Hu X."/>
            <person name="Zhang T."/>
            <person name="Song X."/>
            <person name="Zhang H."/>
            <person name="Dai N."/>
            <person name="Sheng W."/>
            <person name="Hou X."/>
            <person name="Wei L."/>
        </authorList>
    </citation>
    <scope>NUCLEOTIDE SEQUENCE</scope>
    <source>
        <strain evidence="2">KEN1</strain>
        <tissue evidence="2">Leaf</tissue>
    </source>
</reference>
<evidence type="ECO:0000313" key="2">
    <source>
        <dbReference type="EMBL" id="KAL0427311.1"/>
    </source>
</evidence>
<accession>A0AAW2VDG4</accession>
<sequence length="557" mass="62312">MQCVNSILQVFGKASGQEVNLAKSVVVFSKNTPMHIRKDISEGLGIRCADKHEKYLGLPSAGKEILIKVVLQAIPTYAMGVFRLPDGLIQDIEGMIARFWWNSGDRHKIHWLKWNKLTTPKMLGGLGLRNLRAFNTAMLAKQFWSLLIYPESLLGRLLKARYYPDSSILDAELGSRPSFTWRSVLSAKPVIAGHRWRIGDGHTIRIWIDPWIPGNPSFRPSLRLEPLLPPTTVDQLFASEGGDWNVPLIESTFPPHDAQAILSIPVGRTGFQDDIIWHHTKSGSFSVKSAYHLVCNIDHMANPSSSYSNSTSSRAGWMGIWNAKIPNKIKAQDSLESADYNLFLTICWSIWWCRNKEWSEGTCYKPDQVISFACSYLNSFTEIMASAPNFNTTSVSSSWRPPEHGFVKINYDAALFLDTGDFGIGIIARDHNGNCLAWHSQRLHRTISPEIAEAWAARAAVELGCRSNWDKIVIEGDCANLVKQLVTHEGYTSSTEVIIRDIFALCPRFLSSSSSLVRRQGNCVAHFIARSAINFAEGHANLPPHCNEHLLADMPSL</sequence>